<evidence type="ECO:0000256" key="7">
    <source>
        <dbReference type="ARBA" id="ARBA00023004"/>
    </source>
</evidence>
<evidence type="ECO:0000256" key="9">
    <source>
        <dbReference type="ARBA" id="ARBA00023077"/>
    </source>
</evidence>
<keyword evidence="15" id="KW-1185">Reference proteome</keyword>
<dbReference type="PANTHER" id="PTHR32552:SF68">
    <property type="entry name" value="FERRICHROME OUTER MEMBRANE TRANSPORTER_PHAGE RECEPTOR"/>
    <property type="match status" value="1"/>
</dbReference>
<evidence type="ECO:0000256" key="3">
    <source>
        <dbReference type="ARBA" id="ARBA00022452"/>
    </source>
</evidence>
<dbReference type="AlphaFoldDB" id="A0A7W6C0L4"/>
<evidence type="ECO:0000256" key="11">
    <source>
        <dbReference type="ARBA" id="ARBA00023237"/>
    </source>
</evidence>
<dbReference type="Gene3D" id="2.40.170.20">
    <property type="entry name" value="TonB-dependent receptor, beta-barrel domain"/>
    <property type="match status" value="1"/>
</dbReference>
<dbReference type="GO" id="GO:0009279">
    <property type="term" value="C:cell outer membrane"/>
    <property type="evidence" value="ECO:0007669"/>
    <property type="project" value="UniProtKB-SubCell"/>
</dbReference>
<keyword evidence="11 12" id="KW-0998">Cell outer membrane</keyword>
<reference evidence="14 15" key="1">
    <citation type="submission" date="2020-08" db="EMBL/GenBank/DDBJ databases">
        <title>Genomic Encyclopedia of Type Strains, Phase IV (KMG-IV): sequencing the most valuable type-strain genomes for metagenomic binning, comparative biology and taxonomic classification.</title>
        <authorList>
            <person name="Goeker M."/>
        </authorList>
    </citation>
    <scope>NUCLEOTIDE SEQUENCE [LARGE SCALE GENOMIC DNA]</scope>
    <source>
        <strain evidence="14 15">DSM 27568</strain>
    </source>
</reference>
<evidence type="ECO:0000256" key="6">
    <source>
        <dbReference type="ARBA" id="ARBA00022729"/>
    </source>
</evidence>
<proteinExistence type="inferred from homology"/>
<dbReference type="SUPFAM" id="SSF56935">
    <property type="entry name" value="Porins"/>
    <property type="match status" value="1"/>
</dbReference>
<keyword evidence="6" id="KW-0732">Signal</keyword>
<dbReference type="InterPro" id="IPR000531">
    <property type="entry name" value="Beta-barrel_TonB"/>
</dbReference>
<keyword evidence="8" id="KW-0406">Ion transport</keyword>
<evidence type="ECO:0000256" key="10">
    <source>
        <dbReference type="ARBA" id="ARBA00023136"/>
    </source>
</evidence>
<evidence type="ECO:0000256" key="8">
    <source>
        <dbReference type="ARBA" id="ARBA00023065"/>
    </source>
</evidence>
<dbReference type="GO" id="GO:0015344">
    <property type="term" value="F:siderophore uptake transmembrane transporter activity"/>
    <property type="evidence" value="ECO:0007669"/>
    <property type="project" value="TreeGrafter"/>
</dbReference>
<comment type="caution">
    <text evidence="14">The sequence shown here is derived from an EMBL/GenBank/DDBJ whole genome shotgun (WGS) entry which is preliminary data.</text>
</comment>
<keyword evidence="2 12" id="KW-0813">Transport</keyword>
<evidence type="ECO:0000313" key="14">
    <source>
        <dbReference type="EMBL" id="MBB3941303.1"/>
    </source>
</evidence>
<dbReference type="InterPro" id="IPR039426">
    <property type="entry name" value="TonB-dep_rcpt-like"/>
</dbReference>
<evidence type="ECO:0000259" key="13">
    <source>
        <dbReference type="Pfam" id="PF00593"/>
    </source>
</evidence>
<protein>
    <submittedName>
        <fullName evidence="14">Outer membrane receptor protein involved in Fe transport</fullName>
    </submittedName>
</protein>
<evidence type="ECO:0000256" key="4">
    <source>
        <dbReference type="ARBA" id="ARBA00022496"/>
    </source>
</evidence>
<evidence type="ECO:0000256" key="12">
    <source>
        <dbReference type="PROSITE-ProRule" id="PRU01360"/>
    </source>
</evidence>
<keyword evidence="10 12" id="KW-0472">Membrane</keyword>
<keyword evidence="14" id="KW-0675">Receptor</keyword>
<name>A0A7W6C0L4_9SPHN</name>
<dbReference type="PANTHER" id="PTHR32552">
    <property type="entry name" value="FERRICHROME IRON RECEPTOR-RELATED"/>
    <property type="match status" value="1"/>
</dbReference>
<keyword evidence="9" id="KW-0798">TonB box</keyword>
<dbReference type="RefSeq" id="WP_183618012.1">
    <property type="nucleotide sequence ID" value="NZ_JACIDY010000008.1"/>
</dbReference>
<sequence length="488" mass="53418">MVAPSISFRPDDRTEITLMSLYQRDRAASVYTFYPVSATLLAPEGERLRWGAYLGEPSLNFYNSRQTSGTVLATHRFSEALSYQGSLRYSHSSAANGDIETNAYTLDPSPFPDPPFNRVMSRSRYDQRGSANMLTVDNALRIDVTTGLLRHTILAGADYLRSRINSQTSTVEAGPVDLYDAVYDPANVPAADFQPDPRSVNTQLGFYVQDQVEVGRIATLLVGVRRDRAVADTAGSPRQVDHATTWRAGITLHPLPGVAPYFSYSQSFLPTIGRDFYGKPFVPQRGQQYEAGVKWQPDRATLIALAAFTIKGSNLVQTDPNNGQNQIQIGLVRSRGIEFEASRIIANDITITASYSYLHARTGAGPDSLGEKLRISAVPTHQASLSGEKKIVLRDDLALRLGGGVRYIGPSVEANVFYDLDPAGSIVSLKTPGFTLVDALAALEWQRWSLSLNATNLLDKHYYGSCSPRTACGPGYGRNVVGTLGYRF</sequence>
<gene>
    <name evidence="14" type="ORF">GGR39_002979</name>
</gene>
<feature type="domain" description="TonB-dependent receptor-like beta-barrel" evidence="13">
    <location>
        <begin position="12"/>
        <end position="457"/>
    </location>
</feature>
<dbReference type="Proteomes" id="UP000561459">
    <property type="component" value="Unassembled WGS sequence"/>
</dbReference>
<dbReference type="EMBL" id="JACIDY010000008">
    <property type="protein sequence ID" value="MBB3941303.1"/>
    <property type="molecule type" value="Genomic_DNA"/>
</dbReference>
<comment type="subcellular location">
    <subcellularLocation>
        <location evidence="1 12">Cell outer membrane</location>
        <topology evidence="1 12">Multi-pass membrane protein</topology>
    </subcellularLocation>
</comment>
<dbReference type="InterPro" id="IPR036942">
    <property type="entry name" value="Beta-barrel_TonB_sf"/>
</dbReference>
<keyword evidence="7" id="KW-0408">Iron</keyword>
<evidence type="ECO:0000256" key="5">
    <source>
        <dbReference type="ARBA" id="ARBA00022692"/>
    </source>
</evidence>
<organism evidence="14 15">
    <name type="scientific">Novosphingobium fluoreni</name>
    <dbReference type="NCBI Taxonomy" id="1391222"/>
    <lineage>
        <taxon>Bacteria</taxon>
        <taxon>Pseudomonadati</taxon>
        <taxon>Pseudomonadota</taxon>
        <taxon>Alphaproteobacteria</taxon>
        <taxon>Sphingomonadales</taxon>
        <taxon>Sphingomonadaceae</taxon>
        <taxon>Novosphingobium</taxon>
    </lineage>
</organism>
<evidence type="ECO:0000256" key="2">
    <source>
        <dbReference type="ARBA" id="ARBA00022448"/>
    </source>
</evidence>
<keyword evidence="4" id="KW-0410">Iron transport</keyword>
<keyword evidence="3 12" id="KW-1134">Transmembrane beta strand</keyword>
<comment type="similarity">
    <text evidence="12">Belongs to the TonB-dependent receptor family.</text>
</comment>
<dbReference type="PROSITE" id="PS52016">
    <property type="entry name" value="TONB_DEPENDENT_REC_3"/>
    <property type="match status" value="1"/>
</dbReference>
<keyword evidence="5 12" id="KW-0812">Transmembrane</keyword>
<evidence type="ECO:0000256" key="1">
    <source>
        <dbReference type="ARBA" id="ARBA00004571"/>
    </source>
</evidence>
<evidence type="ECO:0000313" key="15">
    <source>
        <dbReference type="Proteomes" id="UP000561459"/>
    </source>
</evidence>
<dbReference type="Pfam" id="PF00593">
    <property type="entry name" value="TonB_dep_Rec_b-barrel"/>
    <property type="match status" value="1"/>
</dbReference>
<accession>A0A7W6C0L4</accession>